<comment type="pathway">
    <text evidence="2">Protein modification; protein ubiquitination.</text>
</comment>
<keyword evidence="12 16" id="KW-0472">Membrane</keyword>
<dbReference type="GO" id="GO:0008270">
    <property type="term" value="F:zinc ion binding"/>
    <property type="evidence" value="ECO:0007669"/>
    <property type="project" value="UniProtKB-KW"/>
</dbReference>
<keyword evidence="6" id="KW-0812">Transmembrane</keyword>
<dbReference type="GO" id="GO:1990429">
    <property type="term" value="C:peroxisomal importomer complex"/>
    <property type="evidence" value="ECO:0007669"/>
    <property type="project" value="TreeGrafter"/>
</dbReference>
<keyword evidence="9" id="KW-0862">Zinc</keyword>
<dbReference type="AlphaFoldDB" id="H2YD38"/>
<evidence type="ECO:0000313" key="19">
    <source>
        <dbReference type="Proteomes" id="UP000007875"/>
    </source>
</evidence>
<dbReference type="InterPro" id="IPR001841">
    <property type="entry name" value="Znf_RING"/>
</dbReference>
<dbReference type="Gene3D" id="3.30.40.10">
    <property type="entry name" value="Zinc/RING finger domain, C3HC4 (zinc finger)"/>
    <property type="match status" value="1"/>
</dbReference>
<dbReference type="CDD" id="cd16451">
    <property type="entry name" value="mRING_PEX12"/>
    <property type="match status" value="1"/>
</dbReference>
<dbReference type="GO" id="GO:0004842">
    <property type="term" value="F:ubiquitin-protein transferase activity"/>
    <property type="evidence" value="ECO:0007669"/>
    <property type="project" value="TreeGrafter"/>
</dbReference>
<comment type="function">
    <text evidence="15">Component of a retrotranslocation channel required for peroxisome organization by mediating export of the PEX5 receptor from peroxisomes to the cytosol, thereby promoting PEX5 recycling. The retrotranslocation channel is composed of PEX2, PEX10 and PEX12; each subunit contributing transmembrane segments that coassemble into an open channel that specifically allows the passage of PEX5 through the peroxisomal membrane. PEX12 also regulates PEX5 recycling by activating the E3 ubiquitin-protein ligase activity of PEX10. When PEX5 recycling is compromised, PEX12 stimulates PEX10-mediated polyubiquitination of PEX5, leading to its subsequent degradation.</text>
</comment>
<keyword evidence="11" id="KW-1133">Transmembrane helix</keyword>
<organism evidence="18 19">
    <name type="scientific">Ciona savignyi</name>
    <name type="common">Pacific transparent sea squirt</name>
    <dbReference type="NCBI Taxonomy" id="51511"/>
    <lineage>
        <taxon>Eukaryota</taxon>
        <taxon>Metazoa</taxon>
        <taxon>Chordata</taxon>
        <taxon>Tunicata</taxon>
        <taxon>Ascidiacea</taxon>
        <taxon>Phlebobranchia</taxon>
        <taxon>Cionidae</taxon>
        <taxon>Ciona</taxon>
    </lineage>
</organism>
<dbReference type="HOGENOM" id="CLU_031067_1_0_1"/>
<dbReference type="GO" id="GO:0006513">
    <property type="term" value="P:protein monoubiquitination"/>
    <property type="evidence" value="ECO:0007669"/>
    <property type="project" value="TreeGrafter"/>
</dbReference>
<accession>H2YD38</accession>
<reference evidence="19" key="1">
    <citation type="submission" date="2003-08" db="EMBL/GenBank/DDBJ databases">
        <authorList>
            <person name="Birren B."/>
            <person name="Nusbaum C."/>
            <person name="Abebe A."/>
            <person name="Abouelleil A."/>
            <person name="Adekoya E."/>
            <person name="Ait-zahra M."/>
            <person name="Allen N."/>
            <person name="Allen T."/>
            <person name="An P."/>
            <person name="Anderson M."/>
            <person name="Anderson S."/>
            <person name="Arachchi H."/>
            <person name="Armbruster J."/>
            <person name="Bachantsang P."/>
            <person name="Baldwin J."/>
            <person name="Barry A."/>
            <person name="Bayul T."/>
            <person name="Blitshsteyn B."/>
            <person name="Bloom T."/>
            <person name="Blye J."/>
            <person name="Boguslavskiy L."/>
            <person name="Borowsky M."/>
            <person name="Boukhgalter B."/>
            <person name="Brunache A."/>
            <person name="Butler J."/>
            <person name="Calixte N."/>
            <person name="Calvo S."/>
            <person name="Camarata J."/>
            <person name="Campo K."/>
            <person name="Chang J."/>
            <person name="Cheshatsang Y."/>
            <person name="Citroen M."/>
            <person name="Collymore A."/>
            <person name="Considine T."/>
            <person name="Cook A."/>
            <person name="Cooke P."/>
            <person name="Corum B."/>
            <person name="Cuomo C."/>
            <person name="David R."/>
            <person name="Dawoe T."/>
            <person name="Degray S."/>
            <person name="Dodge S."/>
            <person name="Dooley K."/>
            <person name="Dorje P."/>
            <person name="Dorjee K."/>
            <person name="Dorris L."/>
            <person name="Duffey N."/>
            <person name="Dupes A."/>
            <person name="Elkins T."/>
            <person name="Engels R."/>
            <person name="Erickson J."/>
            <person name="Farina A."/>
            <person name="Faro S."/>
            <person name="Ferreira P."/>
            <person name="Fischer H."/>
            <person name="Fitzgerald M."/>
            <person name="Foley K."/>
            <person name="Gage D."/>
            <person name="Galagan J."/>
            <person name="Gearin G."/>
            <person name="Gnerre S."/>
            <person name="Gnirke A."/>
            <person name="Goyette A."/>
            <person name="Graham J."/>
            <person name="Grandbois E."/>
            <person name="Gyaltsen K."/>
            <person name="Hafez N."/>
            <person name="Hagopian D."/>
            <person name="Hagos B."/>
            <person name="Hall J."/>
            <person name="Hatcher B."/>
            <person name="Heller A."/>
            <person name="Higgins H."/>
            <person name="Honan T."/>
            <person name="Horn A."/>
            <person name="Houde N."/>
            <person name="Hughes L."/>
            <person name="Hulme W."/>
            <person name="Husby E."/>
            <person name="Iliev I."/>
            <person name="Jaffe D."/>
            <person name="Jones C."/>
            <person name="Kamal M."/>
            <person name="Kamat A."/>
            <person name="Kamvysselis M."/>
            <person name="Karlsson E."/>
            <person name="Kells C."/>
            <person name="Kieu A."/>
            <person name="Kisner P."/>
            <person name="Kodira C."/>
            <person name="Kulbokas E."/>
            <person name="Labutti K."/>
            <person name="Lama D."/>
            <person name="Landers T."/>
            <person name="Leger J."/>
            <person name="Levine S."/>
            <person name="Lewis D."/>
            <person name="Lewis T."/>
            <person name="Lindblad-toh K."/>
            <person name="Liu X."/>
            <person name="Lokyitsang T."/>
            <person name="Lokyitsang Y."/>
            <person name="Lucien O."/>
            <person name="Lui A."/>
            <person name="Ma L.J."/>
            <person name="Mabbitt R."/>
            <person name="Macdonald J."/>
            <person name="Maclean C."/>
            <person name="Major J."/>
            <person name="Manning J."/>
            <person name="Marabella R."/>
            <person name="Maru K."/>
            <person name="Matthews C."/>
            <person name="Mauceli E."/>
            <person name="Mccarthy M."/>
            <person name="Mcdonough S."/>
            <person name="Mcghee T."/>
            <person name="Meldrim J."/>
            <person name="Meneus L."/>
            <person name="Mesirov J."/>
            <person name="Mihalev A."/>
            <person name="Mihova T."/>
            <person name="Mikkelsen T."/>
            <person name="Mlenga V."/>
            <person name="Moru K."/>
            <person name="Mozes J."/>
            <person name="Mulrain L."/>
            <person name="Munson G."/>
            <person name="Naylor J."/>
            <person name="Newes C."/>
            <person name="Nguyen C."/>
            <person name="Nguyen N."/>
            <person name="Nguyen T."/>
            <person name="Nicol R."/>
            <person name="Nielsen C."/>
            <person name="Nizzari M."/>
            <person name="Norbu C."/>
            <person name="Norbu N."/>
            <person name="O'donnell P."/>
            <person name="Okoawo O."/>
            <person name="O'leary S."/>
            <person name="Omotosho B."/>
            <person name="O'neill K."/>
            <person name="Osman S."/>
            <person name="Parker S."/>
            <person name="Perrin D."/>
            <person name="Phunkhang P."/>
            <person name="Piqani B."/>
            <person name="Purcell S."/>
            <person name="Rachupka T."/>
            <person name="Ramasamy U."/>
            <person name="Rameau R."/>
            <person name="Ray V."/>
            <person name="Raymond C."/>
            <person name="Retta R."/>
            <person name="Richardson S."/>
            <person name="Rise C."/>
            <person name="Rodriguez J."/>
            <person name="Rogers J."/>
            <person name="Rogov P."/>
            <person name="Rutman M."/>
            <person name="Schupbach R."/>
            <person name="Seaman C."/>
            <person name="Settipalli S."/>
            <person name="Sharpe T."/>
            <person name="Sheridan J."/>
            <person name="Sherpa N."/>
            <person name="Shi J."/>
            <person name="Smirnov S."/>
            <person name="Smith C."/>
            <person name="Sougnez C."/>
            <person name="Spencer B."/>
            <person name="Stalker J."/>
            <person name="Stange-thomann N."/>
            <person name="Stavropoulos S."/>
            <person name="Stetson K."/>
            <person name="Stone C."/>
            <person name="Stone S."/>
            <person name="Stubbs M."/>
            <person name="Talamas J."/>
            <person name="Tchuinga P."/>
            <person name="Tenzing P."/>
            <person name="Tesfaye S."/>
            <person name="Theodore J."/>
            <person name="Thoulutsang Y."/>
            <person name="Topham K."/>
            <person name="Towey S."/>
            <person name="Tsamla T."/>
            <person name="Tsomo N."/>
            <person name="Vallee D."/>
            <person name="Vassiliev H."/>
            <person name="Venkataraman V."/>
            <person name="Vinson J."/>
            <person name="Vo A."/>
            <person name="Wade C."/>
            <person name="Wang S."/>
            <person name="Wangchuk T."/>
            <person name="Wangdi T."/>
            <person name="Whittaker C."/>
            <person name="Wilkinson J."/>
            <person name="Wu Y."/>
            <person name="Wyman D."/>
            <person name="Yadav S."/>
            <person name="Yang S."/>
            <person name="Yang X."/>
            <person name="Yeager S."/>
            <person name="Yee E."/>
            <person name="Young G."/>
            <person name="Zainoun J."/>
            <person name="Zembeck L."/>
            <person name="Zimmer A."/>
            <person name="Zody M."/>
            <person name="Lander E."/>
        </authorList>
    </citation>
    <scope>NUCLEOTIDE SEQUENCE [LARGE SCALE GENOMIC DNA]</scope>
</reference>
<dbReference type="InterPro" id="IPR013083">
    <property type="entry name" value="Znf_RING/FYVE/PHD"/>
</dbReference>
<keyword evidence="7" id="KW-0479">Metal-binding</keyword>
<dbReference type="InterPro" id="IPR006845">
    <property type="entry name" value="Pex_N"/>
</dbReference>
<dbReference type="SMART" id="SM00184">
    <property type="entry name" value="RING"/>
    <property type="match status" value="1"/>
</dbReference>
<dbReference type="Ensembl" id="ENSCSAVT00000003285.1">
    <property type="protein sequence ID" value="ENSCSAVP00000003236.1"/>
    <property type="gene ID" value="ENSCSAVG00000001923.1"/>
</dbReference>
<dbReference type="GeneTree" id="ENSGT00390000016209"/>
<keyword evidence="5" id="KW-0813">Transport</keyword>
<dbReference type="PIRSF" id="PIRSF038074">
    <property type="entry name" value="Peroxisome_assembly_p12"/>
    <property type="match status" value="1"/>
</dbReference>
<dbReference type="PANTHER" id="PTHR12888:SF0">
    <property type="entry name" value="PEROXISOME ASSEMBLY PROTEIN 12"/>
    <property type="match status" value="1"/>
</dbReference>
<evidence type="ECO:0000256" key="16">
    <source>
        <dbReference type="PIRNR" id="PIRNR038074"/>
    </source>
</evidence>
<evidence type="ECO:0000256" key="6">
    <source>
        <dbReference type="ARBA" id="ARBA00022692"/>
    </source>
</evidence>
<dbReference type="InterPro" id="IPR017375">
    <property type="entry name" value="PEX12"/>
</dbReference>
<comment type="similarity">
    <text evidence="3 16">Belongs to the pex2/pex10/pex12 family.</text>
</comment>
<evidence type="ECO:0000256" key="9">
    <source>
        <dbReference type="ARBA" id="ARBA00022833"/>
    </source>
</evidence>
<feature type="domain" description="RING-type" evidence="17">
    <location>
        <begin position="289"/>
        <end position="327"/>
    </location>
</feature>
<dbReference type="SUPFAM" id="SSF57850">
    <property type="entry name" value="RING/U-box"/>
    <property type="match status" value="1"/>
</dbReference>
<evidence type="ECO:0000256" key="10">
    <source>
        <dbReference type="ARBA" id="ARBA00022927"/>
    </source>
</evidence>
<dbReference type="Pfam" id="PF04757">
    <property type="entry name" value="Pex2_Pex12"/>
    <property type="match status" value="1"/>
</dbReference>
<comment type="subcellular location">
    <subcellularLocation>
        <location evidence="1">Peroxisome membrane</location>
        <topology evidence="1">Multi-pass membrane protein</topology>
    </subcellularLocation>
</comment>
<evidence type="ECO:0000313" key="18">
    <source>
        <dbReference type="Ensembl" id="ENSCSAVP00000003236.1"/>
    </source>
</evidence>
<protein>
    <recommendedName>
        <fullName evidence="4 16">Peroxisome assembly protein 12</fullName>
    </recommendedName>
    <alternativeName>
        <fullName evidence="14 16">Peroxin-12</fullName>
    </alternativeName>
</protein>
<evidence type="ECO:0000256" key="3">
    <source>
        <dbReference type="ARBA" id="ARBA00008704"/>
    </source>
</evidence>
<evidence type="ECO:0000256" key="2">
    <source>
        <dbReference type="ARBA" id="ARBA00004906"/>
    </source>
</evidence>
<evidence type="ECO:0000256" key="7">
    <source>
        <dbReference type="ARBA" id="ARBA00022723"/>
    </source>
</evidence>
<evidence type="ECO:0000256" key="12">
    <source>
        <dbReference type="ARBA" id="ARBA00023136"/>
    </source>
</evidence>
<keyword evidence="13 16" id="KW-0576">Peroxisome</keyword>
<evidence type="ECO:0000256" key="11">
    <source>
        <dbReference type="ARBA" id="ARBA00022989"/>
    </source>
</evidence>
<evidence type="ECO:0000256" key="14">
    <source>
        <dbReference type="ARBA" id="ARBA00029692"/>
    </source>
</evidence>
<dbReference type="GO" id="GO:0016558">
    <property type="term" value="P:protein import into peroxisome matrix"/>
    <property type="evidence" value="ECO:0007669"/>
    <property type="project" value="UniProtKB-UniRule"/>
</dbReference>
<evidence type="ECO:0000259" key="17">
    <source>
        <dbReference type="SMART" id="SM00184"/>
    </source>
</evidence>
<keyword evidence="10" id="KW-0653">Protein transport</keyword>
<reference evidence="18" key="2">
    <citation type="submission" date="2025-08" db="UniProtKB">
        <authorList>
            <consortium name="Ensembl"/>
        </authorList>
    </citation>
    <scope>IDENTIFICATION</scope>
</reference>
<name>H2YD38_CIOSA</name>
<keyword evidence="19" id="KW-1185">Reference proteome</keyword>
<dbReference type="PANTHER" id="PTHR12888">
    <property type="entry name" value="PEROXISOME ASSEMBLY PROTEIN 12 PEROXIN-12"/>
    <property type="match status" value="1"/>
</dbReference>
<keyword evidence="8" id="KW-0863">Zinc-finger</keyword>
<evidence type="ECO:0000256" key="1">
    <source>
        <dbReference type="ARBA" id="ARBA00004585"/>
    </source>
</evidence>
<reference evidence="18" key="3">
    <citation type="submission" date="2025-09" db="UniProtKB">
        <authorList>
            <consortium name="Ensembl"/>
        </authorList>
    </citation>
    <scope>IDENTIFICATION</scope>
</reference>
<evidence type="ECO:0000256" key="4">
    <source>
        <dbReference type="ARBA" id="ARBA00018980"/>
    </source>
</evidence>
<evidence type="ECO:0000256" key="15">
    <source>
        <dbReference type="ARBA" id="ARBA00045862"/>
    </source>
</evidence>
<dbReference type="GO" id="GO:0005778">
    <property type="term" value="C:peroxisomal membrane"/>
    <property type="evidence" value="ECO:0007669"/>
    <property type="project" value="UniProtKB-SubCell"/>
</dbReference>
<dbReference type="Proteomes" id="UP000007875">
    <property type="component" value="Unassembled WGS sequence"/>
</dbReference>
<evidence type="ECO:0000256" key="5">
    <source>
        <dbReference type="ARBA" id="ARBA00022448"/>
    </source>
</evidence>
<evidence type="ECO:0000256" key="13">
    <source>
        <dbReference type="ARBA" id="ARBA00023140"/>
    </source>
</evidence>
<proteinExistence type="inferred from homology"/>
<evidence type="ECO:0000256" key="8">
    <source>
        <dbReference type="ARBA" id="ARBA00022771"/>
    </source>
</evidence>
<sequence>MSELGNELSTALASKTANLPSPFEVLAQDNLNDSVAPAMKHVVRVLAQYDPQNFAWCYGWFDELFAIANLFTQQHFLCKHNSTFAEYYYELQRLVPHKSNNKNPFQFKSKLCIKTLTVLVLLPYLKCKFQDFYLKVKEESDMTGVKSLTKLKSAVFYIYPMMHGFWHSANLYYNFLFAIGKSDFPSPFYRMLNTKLVELPTCHLLYNARYGALIPALSHPMVKLVEAVLYLTTILTGSVHIGVFLLQFIDWWFMEEDAGDLKEVMAAPTISAPTNQPDTKIPVPPGKICPLCNRPRRNEATLLTSGYVFCYPCIYKYVEQHKRCPVTGYVTNFDHLIRIFSQT</sequence>